<gene>
    <name evidence="7" type="ORF">SAMN05421647_105171</name>
</gene>
<evidence type="ECO:0000313" key="7">
    <source>
        <dbReference type="EMBL" id="SIQ49374.1"/>
    </source>
</evidence>
<organism evidence="7 8">
    <name type="scientific">Marinobacterium stanieri</name>
    <dbReference type="NCBI Taxonomy" id="49186"/>
    <lineage>
        <taxon>Bacteria</taxon>
        <taxon>Pseudomonadati</taxon>
        <taxon>Pseudomonadota</taxon>
        <taxon>Gammaproteobacteria</taxon>
        <taxon>Oceanospirillales</taxon>
        <taxon>Oceanospirillaceae</taxon>
        <taxon>Marinobacterium</taxon>
    </lineage>
</organism>
<evidence type="ECO:0000256" key="6">
    <source>
        <dbReference type="PIRNR" id="PIRNR018267"/>
    </source>
</evidence>
<dbReference type="Gene3D" id="3.40.960.10">
    <property type="entry name" value="VSR Endonuclease"/>
    <property type="match status" value="1"/>
</dbReference>
<dbReference type="GO" id="GO:0016787">
    <property type="term" value="F:hydrolase activity"/>
    <property type="evidence" value="ECO:0007669"/>
    <property type="project" value="UniProtKB-KW"/>
</dbReference>
<keyword evidence="8" id="KW-1185">Reference proteome</keyword>
<dbReference type="InterPro" id="IPR011335">
    <property type="entry name" value="Restrct_endonuc-II-like"/>
</dbReference>
<dbReference type="GO" id="GO:0006298">
    <property type="term" value="P:mismatch repair"/>
    <property type="evidence" value="ECO:0007669"/>
    <property type="project" value="UniProtKB-UniRule"/>
</dbReference>
<dbReference type="Pfam" id="PF03852">
    <property type="entry name" value="Vsr"/>
    <property type="match status" value="1"/>
</dbReference>
<keyword evidence="2 6" id="KW-0255">Endonuclease</keyword>
<keyword evidence="3 6" id="KW-0227">DNA damage</keyword>
<evidence type="ECO:0000256" key="4">
    <source>
        <dbReference type="ARBA" id="ARBA00022801"/>
    </source>
</evidence>
<dbReference type="GO" id="GO:0004519">
    <property type="term" value="F:endonuclease activity"/>
    <property type="evidence" value="ECO:0007669"/>
    <property type="project" value="UniProtKB-KW"/>
</dbReference>
<proteinExistence type="inferred from homology"/>
<dbReference type="CDD" id="cd00221">
    <property type="entry name" value="Vsr"/>
    <property type="match status" value="1"/>
</dbReference>
<keyword evidence="5 6" id="KW-0234">DNA repair</keyword>
<dbReference type="SUPFAM" id="SSF52980">
    <property type="entry name" value="Restriction endonuclease-like"/>
    <property type="match status" value="1"/>
</dbReference>
<keyword evidence="4 6" id="KW-0378">Hydrolase</keyword>
<comment type="similarity">
    <text evidence="6">Belongs to the vsr family.</text>
</comment>
<evidence type="ECO:0000313" key="8">
    <source>
        <dbReference type="Proteomes" id="UP000186895"/>
    </source>
</evidence>
<name>A0A1N6T7V7_9GAMM</name>
<dbReference type="EMBL" id="FTMN01000005">
    <property type="protein sequence ID" value="SIQ49374.1"/>
    <property type="molecule type" value="Genomic_DNA"/>
</dbReference>
<accession>A0A1N6T7V7</accession>
<dbReference type="PIRSF" id="PIRSF018267">
    <property type="entry name" value="VSR_endonuc"/>
    <property type="match status" value="1"/>
</dbReference>
<evidence type="ECO:0000256" key="5">
    <source>
        <dbReference type="ARBA" id="ARBA00023204"/>
    </source>
</evidence>
<dbReference type="RefSeq" id="WP_076463037.1">
    <property type="nucleotide sequence ID" value="NZ_FTMN01000005.1"/>
</dbReference>
<evidence type="ECO:0000256" key="2">
    <source>
        <dbReference type="ARBA" id="ARBA00022759"/>
    </source>
</evidence>
<dbReference type="AlphaFoldDB" id="A0A1N6T7V7"/>
<dbReference type="STRING" id="49186.SAMN05421647_105171"/>
<evidence type="ECO:0000256" key="3">
    <source>
        <dbReference type="ARBA" id="ARBA00022763"/>
    </source>
</evidence>
<protein>
    <recommendedName>
        <fullName evidence="6">Very short patch repair endonuclease</fullName>
        <ecNumber evidence="6">3.1.-.-</ecNumber>
    </recommendedName>
</protein>
<dbReference type="Proteomes" id="UP000186895">
    <property type="component" value="Unassembled WGS sequence"/>
</dbReference>
<evidence type="ECO:0000256" key="1">
    <source>
        <dbReference type="ARBA" id="ARBA00022722"/>
    </source>
</evidence>
<keyword evidence="1 6" id="KW-0540">Nuclease</keyword>
<sequence>MTDIVDQATRSRMMSSIKGKNTKPEMAVRRWLHAQGYRYRLHRKDLPGKPDLVLPKYNLVIFVHGCFWHQHPGCHYAYTPASNSEKWKAKLEGNRQRDQVQQQQLLDMGWRVLVIWECGLKHLSQMIEEIAPIINSDTKLLEWPATPPRPSWQFNTGDNSS</sequence>
<reference evidence="7 8" key="1">
    <citation type="submission" date="2017-01" db="EMBL/GenBank/DDBJ databases">
        <authorList>
            <person name="Mah S.A."/>
            <person name="Swanson W.J."/>
            <person name="Moy G.W."/>
            <person name="Vacquier V.D."/>
        </authorList>
    </citation>
    <scope>NUCLEOTIDE SEQUENCE [LARGE SCALE GENOMIC DNA]</scope>
    <source>
        <strain evidence="7 8">DSM 7027</strain>
    </source>
</reference>
<dbReference type="InterPro" id="IPR004603">
    <property type="entry name" value="DNA_mismatch_endonuc_vsr"/>
</dbReference>
<dbReference type="NCBIfam" id="TIGR00632">
    <property type="entry name" value="vsr"/>
    <property type="match status" value="1"/>
</dbReference>
<comment type="function">
    <text evidence="6">May nick specific sequences that contain T:G mispairs resulting from m5C-deamination.</text>
</comment>
<dbReference type="EC" id="3.1.-.-" evidence="6"/>